<dbReference type="RefSeq" id="WP_075787175.1">
    <property type="nucleotide sequence ID" value="NZ_JAESIL010000030.1"/>
</dbReference>
<dbReference type="Proteomes" id="UP000635853">
    <property type="component" value="Unassembled WGS sequence"/>
</dbReference>
<keyword evidence="2" id="KW-1185">Reference proteome</keyword>
<name>A0ABS1RHA1_9RHOB</name>
<sequence length="96" mass="10672">MPLAWVGTLWIGPALGWLERLCLTSFVDLGHEVTVFGYAPIEGLLPGMRFERAEEGFATDRMLCHAKSGSPALLSDRFRYRLLAECPGMIWADTDA</sequence>
<evidence type="ECO:0000313" key="2">
    <source>
        <dbReference type="Proteomes" id="UP000635853"/>
    </source>
</evidence>
<organism evidence="1 2">
    <name type="scientific">Rhodovulum visakhapatnamense</name>
    <dbReference type="NCBI Taxonomy" id="364297"/>
    <lineage>
        <taxon>Bacteria</taxon>
        <taxon>Pseudomonadati</taxon>
        <taxon>Pseudomonadota</taxon>
        <taxon>Alphaproteobacteria</taxon>
        <taxon>Rhodobacterales</taxon>
        <taxon>Paracoccaceae</taxon>
        <taxon>Rhodovulum</taxon>
    </lineage>
</organism>
<proteinExistence type="predicted"/>
<reference evidence="2" key="1">
    <citation type="submission" date="2021-01" db="EMBL/GenBank/DDBJ databases">
        <title>Draft genomes of Rhodovulum sulfidophilum.</title>
        <authorList>
            <person name="Guzman M.S."/>
        </authorList>
    </citation>
    <scope>NUCLEOTIDE SEQUENCE [LARGE SCALE GENOMIC DNA]</scope>
    <source>
        <strain evidence="2">AB19</strain>
    </source>
</reference>
<gene>
    <name evidence="1" type="ORF">JMJ92_09005</name>
</gene>
<comment type="caution">
    <text evidence="1">The sequence shown here is derived from an EMBL/GenBank/DDBJ whole genome shotgun (WGS) entry which is preliminary data.</text>
</comment>
<evidence type="ECO:0000313" key="1">
    <source>
        <dbReference type="EMBL" id="MBL3578292.1"/>
    </source>
</evidence>
<dbReference type="EMBL" id="JAESIL010000030">
    <property type="protein sequence ID" value="MBL3578292.1"/>
    <property type="molecule type" value="Genomic_DNA"/>
</dbReference>
<protein>
    <submittedName>
        <fullName evidence="1">Uncharacterized protein</fullName>
    </submittedName>
</protein>
<accession>A0ABS1RHA1</accession>